<feature type="region of interest" description="Disordered" evidence="1">
    <location>
        <begin position="195"/>
        <end position="235"/>
    </location>
</feature>
<keyword evidence="2" id="KW-0472">Membrane</keyword>
<evidence type="ECO:0000256" key="2">
    <source>
        <dbReference type="SAM" id="Phobius"/>
    </source>
</evidence>
<sequence>MELNDGRCTMTLPNATKQDSGTWKCYIGKKTVGAEIITKISVRVADRFAAVEPLTTATYGKQVTLLCTTTKTMVPLTYCRFEPPSGDAFSINADITSHQPILEKYFFPQNKSLDRGDCAVTIKKVKYDDVGNWTCGAGLEDDGKVYSDVIKLEVEGLRKMSTAATTGITFSVISIVIIIGTVAFIFWKKHKIQQSSREEREQYEISPQDPQGGNIPLVVVQSPSEPSASSIQLST</sequence>
<organism evidence="3 4">
    <name type="scientific">Eumeta variegata</name>
    <name type="common">Bagworm moth</name>
    <name type="synonym">Eumeta japonica</name>
    <dbReference type="NCBI Taxonomy" id="151549"/>
    <lineage>
        <taxon>Eukaryota</taxon>
        <taxon>Metazoa</taxon>
        <taxon>Ecdysozoa</taxon>
        <taxon>Arthropoda</taxon>
        <taxon>Hexapoda</taxon>
        <taxon>Insecta</taxon>
        <taxon>Pterygota</taxon>
        <taxon>Neoptera</taxon>
        <taxon>Endopterygota</taxon>
        <taxon>Lepidoptera</taxon>
        <taxon>Glossata</taxon>
        <taxon>Ditrysia</taxon>
        <taxon>Tineoidea</taxon>
        <taxon>Psychidae</taxon>
        <taxon>Oiketicinae</taxon>
        <taxon>Eumeta</taxon>
    </lineage>
</organism>
<evidence type="ECO:0008006" key="5">
    <source>
        <dbReference type="Google" id="ProtNLM"/>
    </source>
</evidence>
<dbReference type="InterPro" id="IPR013783">
    <property type="entry name" value="Ig-like_fold"/>
</dbReference>
<keyword evidence="2" id="KW-0812">Transmembrane</keyword>
<dbReference type="STRING" id="151549.A0A4C1UC95"/>
<comment type="caution">
    <text evidence="3">The sequence shown here is derived from an EMBL/GenBank/DDBJ whole genome shotgun (WGS) entry which is preliminary data.</text>
</comment>
<dbReference type="SUPFAM" id="SSF48726">
    <property type="entry name" value="Immunoglobulin"/>
    <property type="match status" value="1"/>
</dbReference>
<feature type="compositionally biased region" description="Polar residues" evidence="1">
    <location>
        <begin position="221"/>
        <end position="235"/>
    </location>
</feature>
<dbReference type="Gene3D" id="2.60.40.10">
    <property type="entry name" value="Immunoglobulins"/>
    <property type="match status" value="1"/>
</dbReference>
<keyword evidence="4" id="KW-1185">Reference proteome</keyword>
<keyword evidence="2" id="KW-1133">Transmembrane helix</keyword>
<dbReference type="OrthoDB" id="7445595at2759"/>
<gene>
    <name evidence="3" type="ORF">EVAR_13703_1</name>
</gene>
<dbReference type="InterPro" id="IPR036179">
    <property type="entry name" value="Ig-like_dom_sf"/>
</dbReference>
<dbReference type="AlphaFoldDB" id="A0A4C1UC95"/>
<accession>A0A4C1UC95</accession>
<evidence type="ECO:0000313" key="4">
    <source>
        <dbReference type="Proteomes" id="UP000299102"/>
    </source>
</evidence>
<protein>
    <recommendedName>
        <fullName evidence="5">Ig-like domain-containing protein</fullName>
    </recommendedName>
</protein>
<reference evidence="3 4" key="1">
    <citation type="journal article" date="2019" name="Commun. Biol.">
        <title>The bagworm genome reveals a unique fibroin gene that provides high tensile strength.</title>
        <authorList>
            <person name="Kono N."/>
            <person name="Nakamura H."/>
            <person name="Ohtoshi R."/>
            <person name="Tomita M."/>
            <person name="Numata K."/>
            <person name="Arakawa K."/>
        </authorList>
    </citation>
    <scope>NUCLEOTIDE SEQUENCE [LARGE SCALE GENOMIC DNA]</scope>
</reference>
<evidence type="ECO:0000313" key="3">
    <source>
        <dbReference type="EMBL" id="GBP23747.1"/>
    </source>
</evidence>
<name>A0A4C1UC95_EUMVA</name>
<proteinExistence type="predicted"/>
<evidence type="ECO:0000256" key="1">
    <source>
        <dbReference type="SAM" id="MobiDB-lite"/>
    </source>
</evidence>
<feature type="transmembrane region" description="Helical" evidence="2">
    <location>
        <begin position="168"/>
        <end position="187"/>
    </location>
</feature>
<dbReference type="EMBL" id="BGZK01000153">
    <property type="protein sequence ID" value="GBP23747.1"/>
    <property type="molecule type" value="Genomic_DNA"/>
</dbReference>
<dbReference type="Proteomes" id="UP000299102">
    <property type="component" value="Unassembled WGS sequence"/>
</dbReference>